<keyword evidence="1" id="KW-0812">Transmembrane</keyword>
<evidence type="ECO:0000259" key="2">
    <source>
        <dbReference type="Pfam" id="PF24626"/>
    </source>
</evidence>
<gene>
    <name evidence="3" type="ORF">L195_g043206</name>
</gene>
<feature type="transmembrane region" description="Helical" evidence="1">
    <location>
        <begin position="20"/>
        <end position="38"/>
    </location>
</feature>
<dbReference type="Pfam" id="PF24626">
    <property type="entry name" value="SH3_Tf2-1"/>
    <property type="match status" value="1"/>
</dbReference>
<proteinExistence type="predicted"/>
<dbReference type="InterPro" id="IPR016197">
    <property type="entry name" value="Chromo-like_dom_sf"/>
</dbReference>
<evidence type="ECO:0000256" key="1">
    <source>
        <dbReference type="SAM" id="Phobius"/>
    </source>
</evidence>
<sequence length="279" mass="32575">MFKFNCLRPLFASLMQKRGLEIIFYAAVIILPPIHLLASHHFRLYMVEVLPLSALIHCREDMLCLLRNKLLKAQNTMKLQADRKHINHQFSLGEFVFVKLRPYRQTSVEGHRIQKLSKRFFGPFKIIRQIGDVALELELPASNKIHPVFHVSKLKLSYTTPSNIPALPVDTVHAQAQPVLQPLAVLDWKRDSETASPLVLIQWEGLFPEDATWEPYDDMLRAYPDFHLEDKVHFEGERNVMGLDEPREEEYKVPIPHLKAKRNIMKPIWQKDYVMTKPK</sequence>
<keyword evidence="1" id="KW-1133">Transmembrane helix</keyword>
<name>A0A2K3M8L2_TRIPR</name>
<comment type="caution">
    <text evidence="3">The sequence shown here is derived from an EMBL/GenBank/DDBJ whole genome shotgun (WGS) entry which is preliminary data.</text>
</comment>
<reference evidence="3 4" key="1">
    <citation type="journal article" date="2014" name="Am. J. Bot.">
        <title>Genome assembly and annotation for red clover (Trifolium pratense; Fabaceae).</title>
        <authorList>
            <person name="Istvanek J."/>
            <person name="Jaros M."/>
            <person name="Krenek A."/>
            <person name="Repkova J."/>
        </authorList>
    </citation>
    <scope>NUCLEOTIDE SEQUENCE [LARGE SCALE GENOMIC DNA]</scope>
    <source>
        <strain evidence="4">cv. Tatra</strain>
        <tissue evidence="3">Young leaves</tissue>
    </source>
</reference>
<evidence type="ECO:0000313" key="4">
    <source>
        <dbReference type="Proteomes" id="UP000236291"/>
    </source>
</evidence>
<dbReference type="ExpressionAtlas" id="A0A2K3M8L2">
    <property type="expression patterns" value="baseline"/>
</dbReference>
<dbReference type="STRING" id="57577.A0A2K3M8L2"/>
<dbReference type="PANTHER" id="PTHR46148">
    <property type="entry name" value="CHROMO DOMAIN-CONTAINING PROTEIN"/>
    <property type="match status" value="1"/>
</dbReference>
<feature type="domain" description="Tf2-1-like SH3-like" evidence="2">
    <location>
        <begin position="93"/>
        <end position="155"/>
    </location>
</feature>
<dbReference type="Proteomes" id="UP000236291">
    <property type="component" value="Unassembled WGS sequence"/>
</dbReference>
<keyword evidence="1" id="KW-0472">Membrane</keyword>
<dbReference type="InterPro" id="IPR056924">
    <property type="entry name" value="SH3_Tf2-1"/>
</dbReference>
<dbReference type="PANTHER" id="PTHR46148:SF54">
    <property type="entry name" value="RETROTRANSPOSON-LIKE PROTEIN"/>
    <property type="match status" value="1"/>
</dbReference>
<protein>
    <recommendedName>
        <fullName evidence="2">Tf2-1-like SH3-like domain-containing protein</fullName>
    </recommendedName>
</protein>
<dbReference type="AlphaFoldDB" id="A0A2K3M8L2"/>
<evidence type="ECO:0000313" key="3">
    <source>
        <dbReference type="EMBL" id="PNX87120.1"/>
    </source>
</evidence>
<organism evidence="3 4">
    <name type="scientific">Trifolium pratense</name>
    <name type="common">Red clover</name>
    <dbReference type="NCBI Taxonomy" id="57577"/>
    <lineage>
        <taxon>Eukaryota</taxon>
        <taxon>Viridiplantae</taxon>
        <taxon>Streptophyta</taxon>
        <taxon>Embryophyta</taxon>
        <taxon>Tracheophyta</taxon>
        <taxon>Spermatophyta</taxon>
        <taxon>Magnoliopsida</taxon>
        <taxon>eudicotyledons</taxon>
        <taxon>Gunneridae</taxon>
        <taxon>Pentapetalae</taxon>
        <taxon>rosids</taxon>
        <taxon>fabids</taxon>
        <taxon>Fabales</taxon>
        <taxon>Fabaceae</taxon>
        <taxon>Papilionoideae</taxon>
        <taxon>50 kb inversion clade</taxon>
        <taxon>NPAAA clade</taxon>
        <taxon>Hologalegina</taxon>
        <taxon>IRL clade</taxon>
        <taxon>Trifolieae</taxon>
        <taxon>Trifolium</taxon>
    </lineage>
</organism>
<dbReference type="SUPFAM" id="SSF54160">
    <property type="entry name" value="Chromo domain-like"/>
    <property type="match status" value="1"/>
</dbReference>
<accession>A0A2K3M8L2</accession>
<reference evidence="3 4" key="2">
    <citation type="journal article" date="2017" name="Front. Plant Sci.">
        <title>Gene Classification and Mining of Molecular Markers Useful in Red Clover (Trifolium pratense) Breeding.</title>
        <authorList>
            <person name="Istvanek J."/>
            <person name="Dluhosova J."/>
            <person name="Dluhos P."/>
            <person name="Patkova L."/>
            <person name="Nedelnik J."/>
            <person name="Repkova J."/>
        </authorList>
    </citation>
    <scope>NUCLEOTIDE SEQUENCE [LARGE SCALE GENOMIC DNA]</scope>
    <source>
        <strain evidence="4">cv. Tatra</strain>
        <tissue evidence="3">Young leaves</tissue>
    </source>
</reference>
<dbReference type="EMBL" id="ASHM01053027">
    <property type="protein sequence ID" value="PNX87120.1"/>
    <property type="molecule type" value="Genomic_DNA"/>
</dbReference>